<dbReference type="OrthoDB" id="18172at10239"/>
<dbReference type="InterPro" id="IPR033907">
    <property type="entry name" value="Endolysin_autolysin"/>
</dbReference>
<evidence type="ECO:0000313" key="5">
    <source>
        <dbReference type="EMBL" id="AND75169.1"/>
    </source>
</evidence>
<dbReference type="InterPro" id="IPR023346">
    <property type="entry name" value="Lysozyme-like_dom_sf"/>
</dbReference>
<dbReference type="EMBL" id="KU935715">
    <property type="protein sequence ID" value="AND75169.1"/>
    <property type="molecule type" value="Genomic_DNA"/>
</dbReference>
<dbReference type="InterPro" id="IPR023347">
    <property type="entry name" value="Lysozyme_dom_sf"/>
</dbReference>
<protein>
    <recommendedName>
        <fullName evidence="4">Lysozyme</fullName>
        <ecNumber evidence="4">3.2.1.17</ecNumber>
    </recommendedName>
</protein>
<dbReference type="PANTHER" id="PTHR38107">
    <property type="match status" value="1"/>
</dbReference>
<evidence type="ECO:0000256" key="3">
    <source>
        <dbReference type="ARBA" id="ARBA00023200"/>
    </source>
</evidence>
<evidence type="ECO:0000313" key="6">
    <source>
        <dbReference type="Proteomes" id="UP000225947"/>
    </source>
</evidence>
<dbReference type="PANTHER" id="PTHR38107:SF3">
    <property type="entry name" value="LYSOZYME RRRD-RELATED"/>
    <property type="match status" value="1"/>
</dbReference>
<dbReference type="GO" id="GO:0042742">
    <property type="term" value="P:defense response to bacterium"/>
    <property type="evidence" value="ECO:0007669"/>
    <property type="project" value="UniProtKB-KW"/>
</dbReference>
<dbReference type="Proteomes" id="UP000225947">
    <property type="component" value="Segment"/>
</dbReference>
<dbReference type="Pfam" id="PF00959">
    <property type="entry name" value="Phage_lysozyme"/>
    <property type="match status" value="1"/>
</dbReference>
<dbReference type="InterPro" id="IPR051018">
    <property type="entry name" value="Bacteriophage_GH24"/>
</dbReference>
<name>A0A172Q039_9CAUD</name>
<dbReference type="EC" id="3.2.1.17" evidence="4"/>
<comment type="catalytic activity">
    <reaction evidence="4">
        <text>Hydrolysis of (1-&gt;4)-beta-linkages between N-acetylmuramic acid and N-acetyl-D-glucosamine residues in a peptidoglycan and between N-acetyl-D-glucosamine residues in chitodextrins.</text>
        <dbReference type="EC" id="3.2.1.17"/>
    </reaction>
</comment>
<keyword evidence="1 4" id="KW-0929">Antimicrobial</keyword>
<keyword evidence="2 4" id="KW-0081">Bacteriolytic enzyme</keyword>
<dbReference type="Gene3D" id="1.10.530.40">
    <property type="match status" value="1"/>
</dbReference>
<organism evidence="5 6">
    <name type="scientific">Acinetobacter phage vB_AbaM_ME3</name>
    <dbReference type="NCBI Taxonomy" id="1837876"/>
    <lineage>
        <taxon>Viruses</taxon>
        <taxon>Duplodnaviria</taxon>
        <taxon>Heunggongvirae</taxon>
        <taxon>Uroviricota</taxon>
        <taxon>Caudoviricetes</taxon>
        <taxon>Metrivirus</taxon>
        <taxon>Metrivirus ME3</taxon>
    </lineage>
</organism>
<keyword evidence="6" id="KW-1185">Reference proteome</keyword>
<keyword evidence="4" id="KW-0378">Hydrolase</keyword>
<dbReference type="GO" id="GO:0009253">
    <property type="term" value="P:peptidoglycan catabolic process"/>
    <property type="evidence" value="ECO:0007669"/>
    <property type="project" value="InterPro"/>
</dbReference>
<keyword evidence="3" id="KW-1035">Host cytoplasm</keyword>
<sequence>MIYSNSALNLIMKSRPLHLQKNKLWNGRDTIGYCHIIRVGDKLRDTDKISKKEAKALLEKSLVRISKQLNKELETDINQNQFDALVSLVYDVGIRTVIASGMIDQLNKGKILEVSVMFRKWSRYKKRPVYQLIKARQMEMKLFDTPIGNKHG</sequence>
<proteinExistence type="inferred from homology"/>
<dbReference type="CDD" id="cd00737">
    <property type="entry name" value="lyz_endolysin_autolysin"/>
    <property type="match status" value="1"/>
</dbReference>
<evidence type="ECO:0000256" key="1">
    <source>
        <dbReference type="ARBA" id="ARBA00022529"/>
    </source>
</evidence>
<dbReference type="GO" id="GO:0003796">
    <property type="term" value="F:lysozyme activity"/>
    <property type="evidence" value="ECO:0007669"/>
    <property type="project" value="UniProtKB-EC"/>
</dbReference>
<dbReference type="GO" id="GO:0016998">
    <property type="term" value="P:cell wall macromolecule catabolic process"/>
    <property type="evidence" value="ECO:0007669"/>
    <property type="project" value="InterPro"/>
</dbReference>
<dbReference type="InterPro" id="IPR002196">
    <property type="entry name" value="Glyco_hydro_24"/>
</dbReference>
<evidence type="ECO:0000256" key="4">
    <source>
        <dbReference type="RuleBase" id="RU003788"/>
    </source>
</evidence>
<comment type="similarity">
    <text evidence="4">Belongs to the glycosyl hydrolase 24 family.</text>
</comment>
<dbReference type="GO" id="GO:0031640">
    <property type="term" value="P:killing of cells of another organism"/>
    <property type="evidence" value="ECO:0007669"/>
    <property type="project" value="UniProtKB-KW"/>
</dbReference>
<keyword evidence="4" id="KW-0326">Glycosidase</keyword>
<accession>A0A172Q039</accession>
<evidence type="ECO:0000256" key="2">
    <source>
        <dbReference type="ARBA" id="ARBA00022638"/>
    </source>
</evidence>
<dbReference type="SMR" id="A0A172Q039"/>
<gene>
    <name evidence="5" type="ORF">ME3_8</name>
</gene>
<reference evidence="6" key="1">
    <citation type="submission" date="2016-03" db="EMBL/GenBank/DDBJ databases">
        <title>Characterization of Acinetobacter baumannii phage vB_AbaM_ME3.</title>
        <authorList>
            <person name="Buttimer C.T.H."/>
            <person name="Elbreki M."/>
            <person name="Coffey A."/>
        </authorList>
    </citation>
    <scope>NUCLEOTIDE SEQUENCE [LARGE SCALE GENOMIC DNA]</scope>
</reference>
<dbReference type="SUPFAM" id="SSF53955">
    <property type="entry name" value="Lysozyme-like"/>
    <property type="match status" value="1"/>
</dbReference>